<dbReference type="PANTHER" id="PTHR16290:SF0">
    <property type="entry name" value="DECAPPING PROTEIN 1, ISOFORM A"/>
    <property type="match status" value="1"/>
</dbReference>
<dbReference type="Pfam" id="PF06058">
    <property type="entry name" value="DCP1"/>
    <property type="match status" value="1"/>
</dbReference>
<dbReference type="GO" id="GO:0003729">
    <property type="term" value="F:mRNA binding"/>
    <property type="evidence" value="ECO:0007669"/>
    <property type="project" value="TreeGrafter"/>
</dbReference>
<dbReference type="Gene3D" id="2.30.29.30">
    <property type="entry name" value="Pleckstrin-homology domain (PH domain)/Phosphotyrosine-binding domain (PTB)"/>
    <property type="match status" value="1"/>
</dbReference>
<reference evidence="6 7" key="1">
    <citation type="submission" date="2015-05" db="EMBL/GenBank/DDBJ databases">
        <title>Distinctive expansion of gene families associated with plant cell wall degradation and secondary metabolism in the genomes of grapevine trunk pathogens.</title>
        <authorList>
            <person name="Lawrence D.P."/>
            <person name="Travadon R."/>
            <person name="Rolshausen P.E."/>
            <person name="Baumgartner K."/>
        </authorList>
    </citation>
    <scope>NUCLEOTIDE SEQUENCE [LARGE SCALE GENOMIC DNA]</scope>
    <source>
        <strain evidence="6">UCRPC4</strain>
    </source>
</reference>
<keyword evidence="7" id="KW-1185">Reference proteome</keyword>
<evidence type="ECO:0000256" key="4">
    <source>
        <dbReference type="ARBA" id="ARBA00022664"/>
    </source>
</evidence>
<comment type="caution">
    <text evidence="6">The sequence shown here is derived from an EMBL/GenBank/DDBJ whole genome shotgun (WGS) entry which is preliminary data.</text>
</comment>
<dbReference type="AlphaFoldDB" id="A0A0G2EDV3"/>
<dbReference type="Proteomes" id="UP000053317">
    <property type="component" value="Unassembled WGS sequence"/>
</dbReference>
<dbReference type="OrthoDB" id="440673at2759"/>
<dbReference type="EMBL" id="LCWF01000088">
    <property type="protein sequence ID" value="KKY21092.1"/>
    <property type="molecule type" value="Genomic_DNA"/>
</dbReference>
<dbReference type="CDD" id="cd13182">
    <property type="entry name" value="EVH1-like_Dcp1"/>
    <property type="match status" value="1"/>
</dbReference>
<evidence type="ECO:0000256" key="1">
    <source>
        <dbReference type="ARBA" id="ARBA00004496"/>
    </source>
</evidence>
<evidence type="ECO:0000313" key="7">
    <source>
        <dbReference type="Proteomes" id="UP000053317"/>
    </source>
</evidence>
<organism evidence="6 7">
    <name type="scientific">Phaeomoniella chlamydospora</name>
    <name type="common">Phaeoacremonium chlamydosporum</name>
    <dbReference type="NCBI Taxonomy" id="158046"/>
    <lineage>
        <taxon>Eukaryota</taxon>
        <taxon>Fungi</taxon>
        <taxon>Dikarya</taxon>
        <taxon>Ascomycota</taxon>
        <taxon>Pezizomycotina</taxon>
        <taxon>Eurotiomycetes</taxon>
        <taxon>Chaetothyriomycetidae</taxon>
        <taxon>Phaeomoniellales</taxon>
        <taxon>Phaeomoniellaceae</taxon>
        <taxon>Phaeomoniella</taxon>
    </lineage>
</organism>
<comment type="subcellular location">
    <subcellularLocation>
        <location evidence="1">Cytoplasm</location>
    </subcellularLocation>
</comment>
<accession>A0A0G2EDV3</accession>
<dbReference type="InterPro" id="IPR011993">
    <property type="entry name" value="PH-like_dom_sf"/>
</dbReference>
<evidence type="ECO:0000313" key="6">
    <source>
        <dbReference type="EMBL" id="KKY21092.1"/>
    </source>
</evidence>
<dbReference type="GO" id="GO:0006397">
    <property type="term" value="P:mRNA processing"/>
    <property type="evidence" value="ECO:0007669"/>
    <property type="project" value="UniProtKB-KW"/>
</dbReference>
<dbReference type="GO" id="GO:0008047">
    <property type="term" value="F:enzyme activator activity"/>
    <property type="evidence" value="ECO:0007669"/>
    <property type="project" value="InterPro"/>
</dbReference>
<keyword evidence="4" id="KW-0507">mRNA processing</keyword>
<evidence type="ECO:0000256" key="3">
    <source>
        <dbReference type="ARBA" id="ARBA00022490"/>
    </source>
</evidence>
<gene>
    <name evidence="6" type="ORF">UCRPC4_g03887</name>
</gene>
<dbReference type="GO" id="GO:0000290">
    <property type="term" value="P:deadenylation-dependent decapping of nuclear-transcribed mRNA"/>
    <property type="evidence" value="ECO:0007669"/>
    <property type="project" value="InterPro"/>
</dbReference>
<feature type="region of interest" description="Disordered" evidence="5">
    <location>
        <begin position="1"/>
        <end position="22"/>
    </location>
</feature>
<dbReference type="SUPFAM" id="SSF50729">
    <property type="entry name" value="PH domain-like"/>
    <property type="match status" value="1"/>
</dbReference>
<dbReference type="GO" id="GO:0031087">
    <property type="term" value="P:deadenylation-independent decapping of nuclear-transcribed mRNA"/>
    <property type="evidence" value="ECO:0007669"/>
    <property type="project" value="TreeGrafter"/>
</dbReference>
<comment type="similarity">
    <text evidence="2">Belongs to the DCP1 family.</text>
</comment>
<feature type="compositionally biased region" description="Polar residues" evidence="5">
    <location>
        <begin position="235"/>
        <end position="246"/>
    </location>
</feature>
<dbReference type="InterPro" id="IPR010334">
    <property type="entry name" value="Dcp1"/>
</dbReference>
<keyword evidence="3" id="KW-0963">Cytoplasm</keyword>
<protein>
    <submittedName>
        <fullName evidence="6">Putative decapping enzyme</fullName>
    </submittedName>
</protein>
<dbReference type="PANTHER" id="PTHR16290">
    <property type="entry name" value="TRANSCRIPTION FACTOR SMIF DECAPPING ENZYME DCP1"/>
    <property type="match status" value="1"/>
</dbReference>
<feature type="region of interest" description="Disordered" evidence="5">
    <location>
        <begin position="230"/>
        <end position="257"/>
    </location>
</feature>
<evidence type="ECO:0000256" key="2">
    <source>
        <dbReference type="ARBA" id="ARBA00008778"/>
    </source>
</evidence>
<name>A0A0G2EDV3_PHACM</name>
<dbReference type="GO" id="GO:0000932">
    <property type="term" value="C:P-body"/>
    <property type="evidence" value="ECO:0007669"/>
    <property type="project" value="TreeGrafter"/>
</dbReference>
<reference evidence="6 7" key="2">
    <citation type="submission" date="2015-05" db="EMBL/GenBank/DDBJ databases">
        <authorList>
            <person name="Morales-Cruz A."/>
            <person name="Amrine K.C."/>
            <person name="Cantu D."/>
        </authorList>
    </citation>
    <scope>NUCLEOTIDE SEQUENCE [LARGE SCALE GENOMIC DNA]</scope>
    <source>
        <strain evidence="6">UCRPC4</strain>
    </source>
</reference>
<feature type="compositionally biased region" description="Basic residues" evidence="5">
    <location>
        <begin position="1"/>
        <end position="14"/>
    </location>
</feature>
<evidence type="ECO:0000256" key="5">
    <source>
        <dbReference type="SAM" id="MobiDB-lite"/>
    </source>
</evidence>
<sequence length="302" mass="33499">MTSRKTHSRRHGSHAKSSLSAQVHQNGSFSQQQYAFQPSDYESDSQYLSEQLAPTAMPPVTARTVDEVNLLTLRRYNPAIRTILSKASYAVVYVFSPSTSSWEKNGVEGTLFVCQLEPGPIGEDRYNVIILNRRGLENFEAQLLDEGDVEITDEYVILNVKDEGSSTDQTQKVYGLWIFCEPPPSSTSEARIENATKMKECATYAEHSRHEALAAISQHHLYGSDGTADDPTMARQPQQGLQQNFKQPGPPDQAGAEYLHNQGYSANGLRNHSAQAVAGQQEPYNMTQQSDILGNLFRKAGL</sequence>
<proteinExistence type="inferred from homology"/>